<feature type="domain" description="3-keto-alpha-glucoside-1,2-lyase/3-keto-2-hydroxy-glucal hydratase" evidence="2">
    <location>
        <begin position="53"/>
        <end position="254"/>
    </location>
</feature>
<keyword evidence="1" id="KW-0812">Transmembrane</keyword>
<organism evidence="3 4">
    <name type="scientific">Calycomorphotria hydatis</name>
    <dbReference type="NCBI Taxonomy" id="2528027"/>
    <lineage>
        <taxon>Bacteria</taxon>
        <taxon>Pseudomonadati</taxon>
        <taxon>Planctomycetota</taxon>
        <taxon>Planctomycetia</taxon>
        <taxon>Planctomycetales</taxon>
        <taxon>Planctomycetaceae</taxon>
        <taxon>Calycomorphotria</taxon>
    </lineage>
</organism>
<dbReference type="GO" id="GO:0016787">
    <property type="term" value="F:hydrolase activity"/>
    <property type="evidence" value="ECO:0007669"/>
    <property type="project" value="InterPro"/>
</dbReference>
<dbReference type="EMBL" id="CP036316">
    <property type="protein sequence ID" value="QDT63326.1"/>
    <property type="molecule type" value="Genomic_DNA"/>
</dbReference>
<dbReference type="PROSITE" id="PS51257">
    <property type="entry name" value="PROKAR_LIPOPROTEIN"/>
    <property type="match status" value="1"/>
</dbReference>
<evidence type="ECO:0000313" key="4">
    <source>
        <dbReference type="Proteomes" id="UP000319976"/>
    </source>
</evidence>
<dbReference type="Gene3D" id="2.60.120.560">
    <property type="entry name" value="Exo-inulinase, domain 1"/>
    <property type="match status" value="1"/>
</dbReference>
<feature type="transmembrane region" description="Helical" evidence="1">
    <location>
        <begin position="12"/>
        <end position="30"/>
    </location>
</feature>
<evidence type="ECO:0000256" key="1">
    <source>
        <dbReference type="SAM" id="Phobius"/>
    </source>
</evidence>
<dbReference type="Pfam" id="PF06439">
    <property type="entry name" value="3keto-disac_hyd"/>
    <property type="match status" value="1"/>
</dbReference>
<evidence type="ECO:0000313" key="3">
    <source>
        <dbReference type="EMBL" id="QDT63326.1"/>
    </source>
</evidence>
<accession>A0A517T4L1</accession>
<keyword evidence="4" id="KW-1185">Reference proteome</keyword>
<reference evidence="3 4" key="1">
    <citation type="submission" date="2019-02" db="EMBL/GenBank/DDBJ databases">
        <title>Deep-cultivation of Planctomycetes and their phenomic and genomic characterization uncovers novel biology.</title>
        <authorList>
            <person name="Wiegand S."/>
            <person name="Jogler M."/>
            <person name="Boedeker C."/>
            <person name="Pinto D."/>
            <person name="Vollmers J."/>
            <person name="Rivas-Marin E."/>
            <person name="Kohn T."/>
            <person name="Peeters S.H."/>
            <person name="Heuer A."/>
            <person name="Rast P."/>
            <person name="Oberbeckmann S."/>
            <person name="Bunk B."/>
            <person name="Jeske O."/>
            <person name="Meyerdierks A."/>
            <person name="Storesund J.E."/>
            <person name="Kallscheuer N."/>
            <person name="Luecker S."/>
            <person name="Lage O.M."/>
            <person name="Pohl T."/>
            <person name="Merkel B.J."/>
            <person name="Hornburger P."/>
            <person name="Mueller R.-W."/>
            <person name="Bruemmer F."/>
            <person name="Labrenz M."/>
            <person name="Spormann A.M."/>
            <person name="Op den Camp H."/>
            <person name="Overmann J."/>
            <person name="Amann R."/>
            <person name="Jetten M.S.M."/>
            <person name="Mascher T."/>
            <person name="Medema M.H."/>
            <person name="Devos D.P."/>
            <person name="Kaster A.-K."/>
            <person name="Ovreas L."/>
            <person name="Rohde M."/>
            <person name="Galperin M.Y."/>
            <person name="Jogler C."/>
        </authorList>
    </citation>
    <scope>NUCLEOTIDE SEQUENCE [LARGE SCALE GENOMIC DNA]</scope>
    <source>
        <strain evidence="3 4">V22</strain>
    </source>
</reference>
<proteinExistence type="predicted"/>
<name>A0A517T4L1_9PLAN</name>
<dbReference type="Proteomes" id="UP000319976">
    <property type="component" value="Chromosome"/>
</dbReference>
<keyword evidence="1" id="KW-0472">Membrane</keyword>
<dbReference type="InterPro" id="IPR010496">
    <property type="entry name" value="AL/BT2_dom"/>
</dbReference>
<keyword evidence="1" id="KW-1133">Transmembrane helix</keyword>
<dbReference type="AlphaFoldDB" id="A0A517T4L1"/>
<dbReference type="KEGG" id="chya:V22_05460"/>
<sequence>MPNPRTSKNQNLFPGYVVLACLVLTGIGWSEEAKVEDFAPAQDQLPAPVPDDAIVLLNDSGTIGFRSKTGGQIDWPYEEGELISTRGQTRSNHIVSTLHFRDADIHVEFQLPPEGAGNSGVYIHGNYEMQIIKSHNKQKPGESDMGGLYGFAPPLVQAAKPPGEWQVYDIRYRAPRRDAEGKIVEEGAITAWLNGKQVQDNVRFGEPRSVYHPFRYKSTDYLKAIWDQQLKTSVGPLFLQDHDSPVRFRNVWVRPLDDLAIEYNGDVAKAE</sequence>
<protein>
    <recommendedName>
        <fullName evidence="2">3-keto-alpha-glucoside-1,2-lyase/3-keto-2-hydroxy-glucal hydratase domain-containing protein</fullName>
    </recommendedName>
</protein>
<dbReference type="OrthoDB" id="176168at2"/>
<gene>
    <name evidence="3" type="ORF">V22_05460</name>
</gene>
<dbReference type="RefSeq" id="WP_145259561.1">
    <property type="nucleotide sequence ID" value="NZ_CP036316.1"/>
</dbReference>
<evidence type="ECO:0000259" key="2">
    <source>
        <dbReference type="Pfam" id="PF06439"/>
    </source>
</evidence>